<dbReference type="Gene3D" id="1.10.287.850">
    <property type="entry name" value="HP0062-like domain"/>
    <property type="match status" value="1"/>
</dbReference>
<dbReference type="KEGG" id="mshj:MSHI_33830"/>
<keyword evidence="3" id="KW-1185">Reference proteome</keyword>
<organism evidence="2 3">
    <name type="scientific">Mycobacterium shinjukuense</name>
    <dbReference type="NCBI Taxonomy" id="398694"/>
    <lineage>
        <taxon>Bacteria</taxon>
        <taxon>Bacillati</taxon>
        <taxon>Actinomycetota</taxon>
        <taxon>Actinomycetes</taxon>
        <taxon>Mycobacteriales</taxon>
        <taxon>Mycobacteriaceae</taxon>
        <taxon>Mycobacterium</taxon>
    </lineage>
</organism>
<dbReference type="InterPro" id="IPR038332">
    <property type="entry name" value="PPE_sf"/>
</dbReference>
<accession>A0A7I7MUC1</accession>
<sequence>MSFLFTQPEQLKAAATELAGIGSTINAANAAAAAPTTSVLAAGADEISAAVAALFGAHGQMYQGLCAQAAVVHDQFVQAMSAAGRAYASTEAANASLQGGR</sequence>
<dbReference type="SUPFAM" id="SSF140459">
    <property type="entry name" value="PE/PPE dimer-like"/>
    <property type="match status" value="1"/>
</dbReference>
<dbReference type="InterPro" id="IPR000084">
    <property type="entry name" value="PE-PGRS_N"/>
</dbReference>
<dbReference type="Proteomes" id="UP000467236">
    <property type="component" value="Chromosome"/>
</dbReference>
<reference evidence="2 3" key="1">
    <citation type="journal article" date="2019" name="Emerg. Microbes Infect.">
        <title>Comprehensive subspecies identification of 175 nontuberculous mycobacteria species based on 7547 genomic profiles.</title>
        <authorList>
            <person name="Matsumoto Y."/>
            <person name="Kinjo T."/>
            <person name="Motooka D."/>
            <person name="Nabeya D."/>
            <person name="Jung N."/>
            <person name="Uechi K."/>
            <person name="Horii T."/>
            <person name="Iida T."/>
            <person name="Fujita J."/>
            <person name="Nakamura S."/>
        </authorList>
    </citation>
    <scope>NUCLEOTIDE SEQUENCE [LARGE SCALE GENOMIC DNA]</scope>
    <source>
        <strain evidence="2 3">JCM 14233</strain>
    </source>
</reference>
<gene>
    <name evidence="2" type="ORF">MSHI_33830</name>
</gene>
<dbReference type="FunFam" id="1.10.287.850:FF:000001">
    <property type="entry name" value="PE_PGRS39"/>
    <property type="match status" value="1"/>
</dbReference>
<dbReference type="OrthoDB" id="4753186at2"/>
<evidence type="ECO:0000259" key="1">
    <source>
        <dbReference type="Pfam" id="PF00934"/>
    </source>
</evidence>
<dbReference type="Pfam" id="PF00934">
    <property type="entry name" value="PE"/>
    <property type="match status" value="1"/>
</dbReference>
<proteinExistence type="predicted"/>
<evidence type="ECO:0000313" key="3">
    <source>
        <dbReference type="Proteomes" id="UP000467236"/>
    </source>
</evidence>
<evidence type="ECO:0000313" key="2">
    <source>
        <dbReference type="EMBL" id="BBX75477.1"/>
    </source>
</evidence>
<feature type="domain" description="PE" evidence="1">
    <location>
        <begin position="4"/>
        <end position="94"/>
    </location>
</feature>
<name>A0A7I7MUC1_9MYCO</name>
<dbReference type="AlphaFoldDB" id="A0A7I7MUC1"/>
<dbReference type="EMBL" id="AP022575">
    <property type="protein sequence ID" value="BBX75477.1"/>
    <property type="molecule type" value="Genomic_DNA"/>
</dbReference>
<protein>
    <recommendedName>
        <fullName evidence="1">PE domain-containing protein</fullName>
    </recommendedName>
</protein>